<evidence type="ECO:0000313" key="1">
    <source>
        <dbReference type="EMBL" id="MDY0872468.1"/>
    </source>
</evidence>
<name>A0ABU5DYS6_9PROT</name>
<comment type="caution">
    <text evidence="1">The sequence shown here is derived from an EMBL/GenBank/DDBJ whole genome shotgun (WGS) entry which is preliminary data.</text>
</comment>
<evidence type="ECO:0000313" key="2">
    <source>
        <dbReference type="Proteomes" id="UP001271769"/>
    </source>
</evidence>
<accession>A0ABU5DYS6</accession>
<dbReference type="PANTHER" id="PTHR40266:SF2">
    <property type="entry name" value="TOXIN HIGB-1"/>
    <property type="match status" value="1"/>
</dbReference>
<dbReference type="SUPFAM" id="SSF143011">
    <property type="entry name" value="RelE-like"/>
    <property type="match status" value="1"/>
</dbReference>
<dbReference type="PANTHER" id="PTHR40266">
    <property type="entry name" value="TOXIN HIGB-1"/>
    <property type="match status" value="1"/>
</dbReference>
<dbReference type="Gene3D" id="3.30.2310.20">
    <property type="entry name" value="RelE-like"/>
    <property type="match status" value="1"/>
</dbReference>
<dbReference type="InterPro" id="IPR035093">
    <property type="entry name" value="RelE/ParE_toxin_dom_sf"/>
</dbReference>
<gene>
    <name evidence="1" type="ORF">SMD31_11060</name>
</gene>
<protein>
    <submittedName>
        <fullName evidence="1">Type II toxin-antitoxin system RelE/ParE family toxin</fullName>
    </submittedName>
</protein>
<sequence length="92" mass="10843">MIGSFRDKETEALWDNGNSRRFGNIARIALRKLYMLHVATTLEELRVPPANRLEALKGSWSGWYSIRINDQWRIVFRWQGKQPIEVGIVDYH</sequence>
<dbReference type="EMBL" id="JAXCLX010000001">
    <property type="protein sequence ID" value="MDY0872468.1"/>
    <property type="molecule type" value="Genomic_DNA"/>
</dbReference>
<keyword evidence="2" id="KW-1185">Reference proteome</keyword>
<reference evidence="1 2" key="1">
    <citation type="journal article" date="2013" name="Antonie Van Leeuwenhoek">
        <title>Dongia rigui sp. nov., isolated from freshwater of a large wetland in Korea.</title>
        <authorList>
            <person name="Baik K.S."/>
            <person name="Hwang Y.M."/>
            <person name="Choi J.S."/>
            <person name="Kwon J."/>
            <person name="Seong C.N."/>
        </authorList>
    </citation>
    <scope>NUCLEOTIDE SEQUENCE [LARGE SCALE GENOMIC DNA]</scope>
    <source>
        <strain evidence="1 2">04SU4-P</strain>
    </source>
</reference>
<proteinExistence type="predicted"/>
<dbReference type="InterPro" id="IPR007711">
    <property type="entry name" value="HigB-1"/>
</dbReference>
<organism evidence="1 2">
    <name type="scientific">Dongia rigui</name>
    <dbReference type="NCBI Taxonomy" id="940149"/>
    <lineage>
        <taxon>Bacteria</taxon>
        <taxon>Pseudomonadati</taxon>
        <taxon>Pseudomonadota</taxon>
        <taxon>Alphaproteobacteria</taxon>
        <taxon>Rhodospirillales</taxon>
        <taxon>Dongiaceae</taxon>
        <taxon>Dongia</taxon>
    </lineage>
</organism>
<dbReference type="Pfam" id="PF05015">
    <property type="entry name" value="HigB-like_toxin"/>
    <property type="match status" value="1"/>
</dbReference>
<dbReference type="RefSeq" id="WP_320500897.1">
    <property type="nucleotide sequence ID" value="NZ_JAXCLX010000001.1"/>
</dbReference>
<dbReference type="Proteomes" id="UP001271769">
    <property type="component" value="Unassembled WGS sequence"/>
</dbReference>